<dbReference type="EMBL" id="CP100355">
    <property type="protein sequence ID" value="UTF55323.1"/>
    <property type="molecule type" value="Genomic_DNA"/>
</dbReference>
<evidence type="ECO:0000313" key="1">
    <source>
        <dbReference type="EMBL" id="UTF55323.1"/>
    </source>
</evidence>
<keyword evidence="2" id="KW-1185">Reference proteome</keyword>
<dbReference type="InterPro" id="IPR055961">
    <property type="entry name" value="DUF7539"/>
</dbReference>
<dbReference type="Pfam" id="PF24383">
    <property type="entry name" value="DUF7539"/>
    <property type="match status" value="1"/>
</dbReference>
<protein>
    <submittedName>
        <fullName evidence="1">Uncharacterized protein</fullName>
    </submittedName>
</protein>
<reference evidence="1" key="1">
    <citation type="submission" date="2022-06" db="EMBL/GenBank/DDBJ databases">
        <title>Diverse halophilic archaea isolated from saline environments.</title>
        <authorList>
            <person name="Cui H.-L."/>
        </authorList>
    </citation>
    <scope>NUCLEOTIDE SEQUENCE</scope>
    <source>
        <strain evidence="1">WLHS1</strain>
    </source>
</reference>
<sequence length="144" mass="16317">MIERPDERQLIVRARSHLKQWTNRARTEAYSELFEGDDPILTAEDVQLLDALDSALERQGGDGVWGTDQYGIHTAGERGSDVPLGVVCVYHPQITDDSVLRGGDDLDDETEERLNAALWRYGERVSTLIEDELEEFVRRAQSET</sequence>
<gene>
    <name evidence="1" type="ORF">NGM29_08760</name>
</gene>
<dbReference type="AlphaFoldDB" id="A0A9E7NEB7"/>
<accession>A0A9E7NEB7</accession>
<dbReference type="Proteomes" id="UP001056855">
    <property type="component" value="Chromosome"/>
</dbReference>
<dbReference type="GeneID" id="73290132"/>
<dbReference type="RefSeq" id="WP_254160232.1">
    <property type="nucleotide sequence ID" value="NZ_CP100355.1"/>
</dbReference>
<evidence type="ECO:0000313" key="2">
    <source>
        <dbReference type="Proteomes" id="UP001056855"/>
    </source>
</evidence>
<dbReference type="KEGG" id="sawl:NGM29_08760"/>
<name>A0A9E7NEB7_9EURY</name>
<proteinExistence type="predicted"/>
<organism evidence="1 2">
    <name type="scientific">Natronosalvus rutilus</name>
    <dbReference type="NCBI Taxonomy" id="2953753"/>
    <lineage>
        <taxon>Archaea</taxon>
        <taxon>Methanobacteriati</taxon>
        <taxon>Methanobacteriota</taxon>
        <taxon>Stenosarchaea group</taxon>
        <taxon>Halobacteria</taxon>
        <taxon>Halobacteriales</taxon>
        <taxon>Natrialbaceae</taxon>
        <taxon>Natronosalvus</taxon>
    </lineage>
</organism>